<feature type="transmembrane region" description="Helical" evidence="1">
    <location>
        <begin position="44"/>
        <end position="67"/>
    </location>
</feature>
<dbReference type="RefSeq" id="WP_057836673.1">
    <property type="nucleotide sequence ID" value="NZ_LLXZ01000113.1"/>
</dbReference>
<keyword evidence="1" id="KW-0812">Transmembrane</keyword>
<dbReference type="EMBL" id="LLXZ01000113">
    <property type="protein sequence ID" value="KRR06430.1"/>
    <property type="molecule type" value="Genomic_DNA"/>
</dbReference>
<sequence>MLAIGLILNILGIGVFCWLIFELTVYALPFLVGFSIARAALQSGAGIIGTLLTGIAAGAAAITIGQLAFAARPLILRKLIGAAFVAPAALASYDLILAVSQIGVPSLLWREVFAWIGAICVGATVWSRLALYAGLRSFDWGSAVRSEMRQE</sequence>
<accession>A0A0R3LGV6</accession>
<organism evidence="2 3">
    <name type="scientific">Bradyrhizobium jicamae</name>
    <dbReference type="NCBI Taxonomy" id="280332"/>
    <lineage>
        <taxon>Bacteria</taxon>
        <taxon>Pseudomonadati</taxon>
        <taxon>Pseudomonadota</taxon>
        <taxon>Alphaproteobacteria</taxon>
        <taxon>Hyphomicrobiales</taxon>
        <taxon>Nitrobacteraceae</taxon>
        <taxon>Bradyrhizobium</taxon>
    </lineage>
</organism>
<feature type="transmembrane region" description="Helical" evidence="1">
    <location>
        <begin position="7"/>
        <end position="32"/>
    </location>
</feature>
<feature type="transmembrane region" description="Helical" evidence="1">
    <location>
        <begin position="112"/>
        <end position="135"/>
    </location>
</feature>
<keyword evidence="1" id="KW-1133">Transmembrane helix</keyword>
<reference evidence="2 3" key="1">
    <citation type="submission" date="2014-03" db="EMBL/GenBank/DDBJ databases">
        <title>Bradyrhizobium valentinum sp. nov., isolated from effective nodules of Lupinus mariae-josephae, a lupine endemic of basic-lime soils in Eastern Spain.</title>
        <authorList>
            <person name="Duran D."/>
            <person name="Rey L."/>
            <person name="Navarro A."/>
            <person name="Busquets A."/>
            <person name="Imperial J."/>
            <person name="Ruiz-Argueso T."/>
        </authorList>
    </citation>
    <scope>NUCLEOTIDE SEQUENCE [LARGE SCALE GENOMIC DNA]</scope>
    <source>
        <strain evidence="2 3">PAC68</strain>
    </source>
</reference>
<protein>
    <submittedName>
        <fullName evidence="2">Uncharacterized protein</fullName>
    </submittedName>
</protein>
<name>A0A0R3LGV6_9BRAD</name>
<evidence type="ECO:0000313" key="3">
    <source>
        <dbReference type="Proteomes" id="UP000050863"/>
    </source>
</evidence>
<keyword evidence="3" id="KW-1185">Reference proteome</keyword>
<proteinExistence type="predicted"/>
<feature type="transmembrane region" description="Helical" evidence="1">
    <location>
        <begin position="79"/>
        <end position="100"/>
    </location>
</feature>
<dbReference type="STRING" id="280332.CQ12_16500"/>
<gene>
    <name evidence="2" type="ORF">CQ12_16500</name>
</gene>
<evidence type="ECO:0000313" key="2">
    <source>
        <dbReference type="EMBL" id="KRR06430.1"/>
    </source>
</evidence>
<evidence type="ECO:0000256" key="1">
    <source>
        <dbReference type="SAM" id="Phobius"/>
    </source>
</evidence>
<dbReference type="AlphaFoldDB" id="A0A0R3LGV6"/>
<keyword evidence="1" id="KW-0472">Membrane</keyword>
<comment type="caution">
    <text evidence="2">The sequence shown here is derived from an EMBL/GenBank/DDBJ whole genome shotgun (WGS) entry which is preliminary data.</text>
</comment>
<dbReference type="Proteomes" id="UP000050863">
    <property type="component" value="Unassembled WGS sequence"/>
</dbReference>
<dbReference type="OrthoDB" id="7219977at2"/>